<gene>
    <name evidence="1" type="ORF">SERLA73DRAFT_154309</name>
</gene>
<dbReference type="HOGENOM" id="CLU_009487_2_0_1"/>
<organism evidence="2">
    <name type="scientific">Serpula lacrymans var. lacrymans (strain S7.3)</name>
    <name type="common">Dry rot fungus</name>
    <dbReference type="NCBI Taxonomy" id="936435"/>
    <lineage>
        <taxon>Eukaryota</taxon>
        <taxon>Fungi</taxon>
        <taxon>Dikarya</taxon>
        <taxon>Basidiomycota</taxon>
        <taxon>Agaricomycotina</taxon>
        <taxon>Agaricomycetes</taxon>
        <taxon>Agaricomycetidae</taxon>
        <taxon>Boletales</taxon>
        <taxon>Coniophorineae</taxon>
        <taxon>Serpulaceae</taxon>
        <taxon>Serpula</taxon>
    </lineage>
</organism>
<protein>
    <submittedName>
        <fullName evidence="1">Uncharacterized protein</fullName>
    </submittedName>
</protein>
<evidence type="ECO:0000313" key="2">
    <source>
        <dbReference type="Proteomes" id="UP000008063"/>
    </source>
</evidence>
<proteinExistence type="predicted"/>
<sequence length="199" mass="22297">MDTLLDICRPSKTSLKAQYWALQVTTSNCAAKICSFSMKESGWHFNAAKATANQIKDFYVQDMSSRFEKLAPLLWKQVGDLLLLSSSLLPHRLSSWIGDSDITMAGVDAEEEEEYWEQVDGVDLEGMVQITISDPIVCAQKAKKCHRLILTVKKVVIISVLMHSTNQKVNSLQNILGIFLQFSHALKRVIDTLAHMGIL</sequence>
<evidence type="ECO:0000313" key="1">
    <source>
        <dbReference type="EMBL" id="EGN96913.1"/>
    </source>
</evidence>
<dbReference type="AlphaFoldDB" id="F8Q457"/>
<reference evidence="2" key="1">
    <citation type="journal article" date="2011" name="Science">
        <title>The plant cell wall-decomposing machinery underlies the functional diversity of forest fungi.</title>
        <authorList>
            <person name="Eastwood D.C."/>
            <person name="Floudas D."/>
            <person name="Binder M."/>
            <person name="Majcherczyk A."/>
            <person name="Schneider P."/>
            <person name="Aerts A."/>
            <person name="Asiegbu F.O."/>
            <person name="Baker S.E."/>
            <person name="Barry K."/>
            <person name="Bendiksby M."/>
            <person name="Blumentritt M."/>
            <person name="Coutinho P.M."/>
            <person name="Cullen D."/>
            <person name="de Vries R.P."/>
            <person name="Gathman A."/>
            <person name="Goodell B."/>
            <person name="Henrissat B."/>
            <person name="Ihrmark K."/>
            <person name="Kauserud H."/>
            <person name="Kohler A."/>
            <person name="LaButti K."/>
            <person name="Lapidus A."/>
            <person name="Lavin J.L."/>
            <person name="Lee Y.-H."/>
            <person name="Lindquist E."/>
            <person name="Lilly W."/>
            <person name="Lucas S."/>
            <person name="Morin E."/>
            <person name="Murat C."/>
            <person name="Oguiza J.A."/>
            <person name="Park J."/>
            <person name="Pisabarro A.G."/>
            <person name="Riley R."/>
            <person name="Rosling A."/>
            <person name="Salamov A."/>
            <person name="Schmidt O."/>
            <person name="Schmutz J."/>
            <person name="Skrede I."/>
            <person name="Stenlid J."/>
            <person name="Wiebenga A."/>
            <person name="Xie X."/>
            <person name="Kuees U."/>
            <person name="Hibbett D.S."/>
            <person name="Hoffmeister D."/>
            <person name="Hoegberg N."/>
            <person name="Martin F."/>
            <person name="Grigoriev I.V."/>
            <person name="Watkinson S.C."/>
        </authorList>
    </citation>
    <scope>NUCLEOTIDE SEQUENCE [LARGE SCALE GENOMIC DNA]</scope>
    <source>
        <strain evidence="2">strain S7.3</strain>
    </source>
</reference>
<accession>F8Q457</accession>
<dbReference type="STRING" id="936435.F8Q457"/>
<keyword evidence="2" id="KW-1185">Reference proteome</keyword>
<dbReference type="OrthoDB" id="2636032at2759"/>
<dbReference type="OMA" id="DITMAGV"/>
<dbReference type="InParanoid" id="F8Q457"/>
<dbReference type="EMBL" id="GL945483">
    <property type="protein sequence ID" value="EGN96913.1"/>
    <property type="molecule type" value="Genomic_DNA"/>
</dbReference>
<name>F8Q457_SERL3</name>
<dbReference type="Proteomes" id="UP000008063">
    <property type="component" value="Unassembled WGS sequence"/>
</dbReference>